<evidence type="ECO:0000256" key="1">
    <source>
        <dbReference type="ARBA" id="ARBA00012513"/>
    </source>
</evidence>
<dbReference type="Proteomes" id="UP001648503">
    <property type="component" value="Unassembled WGS sequence"/>
</dbReference>
<dbReference type="PROSITE" id="PS50294">
    <property type="entry name" value="WD_REPEATS_REGION"/>
    <property type="match status" value="2"/>
</dbReference>
<dbReference type="InterPro" id="IPR045162">
    <property type="entry name" value="Vps15-like"/>
</dbReference>
<dbReference type="SUPFAM" id="SSF48371">
    <property type="entry name" value="ARM repeat"/>
    <property type="match status" value="1"/>
</dbReference>
<gene>
    <name evidence="13" type="ORF">BASA50_011302</name>
</gene>
<dbReference type="Pfam" id="PF00069">
    <property type="entry name" value="Pkinase"/>
    <property type="match status" value="1"/>
</dbReference>
<reference evidence="13 14" key="1">
    <citation type="submission" date="2021-02" db="EMBL/GenBank/DDBJ databases">
        <title>Variation within the Batrachochytrium salamandrivorans European outbreak.</title>
        <authorList>
            <person name="Kelly M."/>
            <person name="Pasmans F."/>
            <person name="Shea T.P."/>
            <person name="Munoz J.F."/>
            <person name="Carranza S."/>
            <person name="Cuomo C.A."/>
            <person name="Martel A."/>
        </authorList>
    </citation>
    <scope>NUCLEOTIDE SEQUENCE [LARGE SCALE GENOMIC DNA]</scope>
    <source>
        <strain evidence="13 14">AMFP18/2</strain>
    </source>
</reference>
<dbReference type="InterPro" id="IPR011989">
    <property type="entry name" value="ARM-like"/>
</dbReference>
<dbReference type="InterPro" id="IPR016024">
    <property type="entry name" value="ARM-type_fold"/>
</dbReference>
<dbReference type="InterPro" id="IPR036322">
    <property type="entry name" value="WD40_repeat_dom_sf"/>
</dbReference>
<dbReference type="Gene3D" id="1.10.510.10">
    <property type="entry name" value="Transferase(Phosphotransferase) domain 1"/>
    <property type="match status" value="1"/>
</dbReference>
<keyword evidence="5" id="KW-0677">Repeat</keyword>
<feature type="repeat" description="WD" evidence="10">
    <location>
        <begin position="1110"/>
        <end position="1142"/>
    </location>
</feature>
<dbReference type="SUPFAM" id="SSF56112">
    <property type="entry name" value="Protein kinase-like (PK-like)"/>
    <property type="match status" value="1"/>
</dbReference>
<protein>
    <recommendedName>
        <fullName evidence="1">non-specific serine/threonine protein kinase</fullName>
        <ecNumber evidence="1">2.7.11.1</ecNumber>
    </recommendedName>
</protein>
<evidence type="ECO:0000256" key="5">
    <source>
        <dbReference type="ARBA" id="ARBA00022737"/>
    </source>
</evidence>
<dbReference type="Pfam" id="PF22956">
    <property type="entry name" value="VPS15-like_hel"/>
    <property type="match status" value="1"/>
</dbReference>
<dbReference type="InterPro" id="IPR011009">
    <property type="entry name" value="Kinase-like_dom_sf"/>
</dbReference>
<feature type="repeat" description="HEAT" evidence="9">
    <location>
        <begin position="544"/>
        <end position="582"/>
    </location>
</feature>
<dbReference type="SMART" id="SM00320">
    <property type="entry name" value="WD40"/>
    <property type="match status" value="5"/>
</dbReference>
<sequence length="1587" mass="176711">MTLKPQILLQVKQKKSDIGGVGLSTQSMGNLVSSAGPRATLAGIDSYVSELPGVLYEKSLGSSRFLKTIRCRHPEGLVVVKIFVKPEPGLSLKKYIRDLQVERDILRGVPNILPIHLVMESDRAGYMIRQYIASNLYDRISNRPFLTNLEKRWITYQILSGVAEAHSRQIYHGDIKTENIFVTSWNWVYVADFSSFKPVYLPEDNPADFTFFFDTSGRRACYLSPERFCDPDDPLATDPSAKLSFEMDIFSIGCTIAELFLEGAPLFTLSQLLEYRNGVYDPTTHLEKISDVDIRAMVKHMIQKDPADRLTVREYLTKWRDKAFPDYFYTFLHHYVASLSDPYYASNLAQYHVFLTNNPTAVIADSDAKVDRIYLDFDRIADALLIPNTCKPGDVQSDHKDKFDKEASASSTFVDGVEMAFEANVIKSPLPVYVHIPNFTSNSLLIKKSDLAADASLVFIAIICAVIRNTLYPTSRLRGLDLLLALGIQISDEHKLDRIVPYIVVLLTDDNPTVRINALTTLTQLLLTVKYITPSDANIFPEYILPSLRKFVTDPNVLVRATYARCISSIAEIALQFLELSHMLKTENSSDLNMDNNMQQMSYDSNQRYLQDVIQEDVVTFLIDSHTIVKRSLLAEMPRLCIFFGRQKANDVLLSHMITYLNDPDWSLRSAFYETIVGVGTFVGMRSLDEYILPLMVQALTDSEESVVEKVLSSLTSLAELGLISKLKIKELYATVLPLVCHPNRWIRYGVVAFLSSTVRLLPPIDARCVLYPMLKPFLRRETFNFSQISLLENMKPPIPRNLYEQTILFASRPNTEVRLNLGLASGDSEAEVHSNDRNELLVRLRDMGMGDEDKEKLFALKYFIFKSTAARIRKNKQVTHPLDDTRSGRIMLRDHNVTLRTVFLTPPDRRIQNHQHSRKSISNMGSGSDLSEGRRGSRFSVITGGSILRDSISSLASDEFGSSTLSALPESGHAPRRIIPRPRSDAGLPGNAKRVSKTGSIGNYDLAADPASLPGGSDKSSKRFSGRNKVVTNAVSSTAADGQEKYIRKVLEKKTKELFPPPLPELGAKMTLSSRTAAVDTRSRRTYTGSSSPVELKGWKPKGILVAHFPEHTSQVNGIAVAPDHSFFATCSNDGTVKLWDTNRLHTNVANRARLTYTGTGGKVKAVAFCENRHSIVSAANNGQIHINRVEYIKPQSTALKYTGMPLARACSLKGEYATIVNHSESDTESLLVYGTTRGCLRALDLRTMKEAWSFQVPPHYGALTAMTVDTRKMWVLAGTHRGALSLWDIRFQLCIKAWAHPSRTPINKLSNYSHRSQSRAGMNAGGKLVAMAVGTATDEVSVWNISTGECAEVFCVTNESGGTGSRTNMDLSNDLNREYSDGLRAISPPAEHCFVDDSASLSLYSTSKHHGVRSFCIQPEVPFMATVGNGRKLRFWDLGNIDNSFVVSGLDDDTPLPKYSSQLYADINFNVETQAHQYFFPISSPSSSGAAKPPTVGSSWSPLRNLPGMHNHEGVPTKNRSVSGGNPSKRATRSAERQTSGKESELITSATPRKHLDEIMDVAFTQYPCPMIITGGRDGIVKVWQ</sequence>
<feature type="region of interest" description="Disordered" evidence="11">
    <location>
        <begin position="913"/>
        <end position="936"/>
    </location>
</feature>
<accession>A0ABQ8EWF2</accession>
<evidence type="ECO:0000256" key="10">
    <source>
        <dbReference type="PROSITE-ProRule" id="PRU00221"/>
    </source>
</evidence>
<feature type="compositionally biased region" description="Basic and acidic residues" evidence="11">
    <location>
        <begin position="1535"/>
        <end position="1547"/>
    </location>
</feature>
<dbReference type="PROSITE" id="PS00108">
    <property type="entry name" value="PROTEIN_KINASE_ST"/>
    <property type="match status" value="1"/>
</dbReference>
<keyword evidence="6" id="KW-0547">Nucleotide-binding</keyword>
<dbReference type="InterPro" id="IPR015943">
    <property type="entry name" value="WD40/YVTN_repeat-like_dom_sf"/>
</dbReference>
<evidence type="ECO:0000259" key="12">
    <source>
        <dbReference type="PROSITE" id="PS50011"/>
    </source>
</evidence>
<evidence type="ECO:0000256" key="2">
    <source>
        <dbReference type="ARBA" id="ARBA00022527"/>
    </source>
</evidence>
<evidence type="ECO:0000256" key="4">
    <source>
        <dbReference type="ARBA" id="ARBA00022679"/>
    </source>
</evidence>
<dbReference type="Gene3D" id="2.130.10.10">
    <property type="entry name" value="YVTN repeat-like/Quinoprotein amine dehydrogenase"/>
    <property type="match status" value="2"/>
</dbReference>
<dbReference type="CDD" id="cd13980">
    <property type="entry name" value="STKc_Vps15"/>
    <property type="match status" value="1"/>
</dbReference>
<dbReference type="InterPro" id="IPR008271">
    <property type="entry name" value="Ser/Thr_kinase_AS"/>
</dbReference>
<evidence type="ECO:0000256" key="8">
    <source>
        <dbReference type="ARBA" id="ARBA00022840"/>
    </source>
</evidence>
<feature type="domain" description="Protein kinase" evidence="12">
    <location>
        <begin position="54"/>
        <end position="332"/>
    </location>
</feature>
<dbReference type="InterPro" id="IPR001680">
    <property type="entry name" value="WD40_rpt"/>
</dbReference>
<proteinExistence type="predicted"/>
<dbReference type="InterPro" id="IPR000719">
    <property type="entry name" value="Prot_kinase_dom"/>
</dbReference>
<evidence type="ECO:0000256" key="11">
    <source>
        <dbReference type="SAM" id="MobiDB-lite"/>
    </source>
</evidence>
<evidence type="ECO:0000313" key="13">
    <source>
        <dbReference type="EMBL" id="KAH6587698.1"/>
    </source>
</evidence>
<keyword evidence="8" id="KW-0067">ATP-binding</keyword>
<evidence type="ECO:0000256" key="7">
    <source>
        <dbReference type="ARBA" id="ARBA00022777"/>
    </source>
</evidence>
<keyword evidence="2" id="KW-0723">Serine/threonine-protein kinase</keyword>
<name>A0ABQ8EWF2_9FUNG</name>
<feature type="repeat" description="HEAT" evidence="9">
    <location>
        <begin position="499"/>
        <end position="530"/>
    </location>
</feature>
<dbReference type="Gene3D" id="1.25.10.10">
    <property type="entry name" value="Leucine-rich Repeat Variant"/>
    <property type="match status" value="1"/>
</dbReference>
<dbReference type="PANTHER" id="PTHR17583">
    <property type="entry name" value="PHOSPHOINOSITIDE 3-KINASE REGULATORY SUBUNIT 4"/>
    <property type="match status" value="1"/>
</dbReference>
<dbReference type="InterPro" id="IPR055231">
    <property type="entry name" value="2AA_helical"/>
</dbReference>
<feature type="compositionally biased region" description="Polar residues" evidence="11">
    <location>
        <begin position="921"/>
        <end position="930"/>
    </location>
</feature>
<feature type="region of interest" description="Disordered" evidence="11">
    <location>
        <begin position="1487"/>
        <end position="1553"/>
    </location>
</feature>
<dbReference type="SMART" id="SM00220">
    <property type="entry name" value="S_TKc"/>
    <property type="match status" value="1"/>
</dbReference>
<comment type="caution">
    <text evidence="13">The sequence shown here is derived from an EMBL/GenBank/DDBJ whole genome shotgun (WGS) entry which is preliminary data.</text>
</comment>
<keyword evidence="7" id="KW-0418">Kinase</keyword>
<keyword evidence="14" id="KW-1185">Reference proteome</keyword>
<feature type="region of interest" description="Disordered" evidence="11">
    <location>
        <begin position="967"/>
        <end position="1026"/>
    </location>
</feature>
<feature type="repeat" description="WD" evidence="10">
    <location>
        <begin position="1554"/>
        <end position="1587"/>
    </location>
</feature>
<dbReference type="EC" id="2.7.11.1" evidence="1"/>
<dbReference type="Pfam" id="PF00400">
    <property type="entry name" value="WD40"/>
    <property type="match status" value="1"/>
</dbReference>
<dbReference type="InterPro" id="IPR021133">
    <property type="entry name" value="HEAT_type_2"/>
</dbReference>
<dbReference type="SUPFAM" id="SSF50978">
    <property type="entry name" value="WD40 repeat-like"/>
    <property type="match status" value="1"/>
</dbReference>
<keyword evidence="3 10" id="KW-0853">WD repeat</keyword>
<keyword evidence="4" id="KW-0808">Transferase</keyword>
<dbReference type="PROSITE" id="PS50082">
    <property type="entry name" value="WD_REPEATS_2"/>
    <property type="match status" value="2"/>
</dbReference>
<dbReference type="EMBL" id="JAFCIX010000555">
    <property type="protein sequence ID" value="KAH6587698.1"/>
    <property type="molecule type" value="Genomic_DNA"/>
</dbReference>
<evidence type="ECO:0000256" key="9">
    <source>
        <dbReference type="PROSITE-ProRule" id="PRU00103"/>
    </source>
</evidence>
<evidence type="ECO:0000256" key="3">
    <source>
        <dbReference type="ARBA" id="ARBA00022574"/>
    </source>
</evidence>
<organism evidence="13 14">
    <name type="scientific">Batrachochytrium salamandrivorans</name>
    <dbReference type="NCBI Taxonomy" id="1357716"/>
    <lineage>
        <taxon>Eukaryota</taxon>
        <taxon>Fungi</taxon>
        <taxon>Fungi incertae sedis</taxon>
        <taxon>Chytridiomycota</taxon>
        <taxon>Chytridiomycota incertae sedis</taxon>
        <taxon>Chytridiomycetes</taxon>
        <taxon>Rhizophydiales</taxon>
        <taxon>Rhizophydiales incertae sedis</taxon>
        <taxon>Batrachochytrium</taxon>
    </lineage>
</organism>
<dbReference type="PROSITE" id="PS50011">
    <property type="entry name" value="PROTEIN_KINASE_DOM"/>
    <property type="match status" value="1"/>
</dbReference>
<evidence type="ECO:0000256" key="6">
    <source>
        <dbReference type="ARBA" id="ARBA00022741"/>
    </source>
</evidence>
<dbReference type="PANTHER" id="PTHR17583:SF0">
    <property type="entry name" value="PHOSPHOINOSITIDE 3-KINASE REGULATORY SUBUNIT 4"/>
    <property type="match status" value="1"/>
</dbReference>
<evidence type="ECO:0000313" key="14">
    <source>
        <dbReference type="Proteomes" id="UP001648503"/>
    </source>
</evidence>
<dbReference type="PROSITE" id="PS50077">
    <property type="entry name" value="HEAT_REPEAT"/>
    <property type="match status" value="2"/>
</dbReference>